<feature type="compositionally biased region" description="Basic and acidic residues" evidence="6">
    <location>
        <begin position="547"/>
        <end position="563"/>
    </location>
</feature>
<evidence type="ECO:0000256" key="4">
    <source>
        <dbReference type="ARBA" id="ARBA00023128"/>
    </source>
</evidence>
<dbReference type="EMBL" id="JALLPB020000070">
    <property type="protein sequence ID" value="KAL3822259.1"/>
    <property type="molecule type" value="Genomic_DNA"/>
</dbReference>
<keyword evidence="4" id="KW-0496">Mitochondrion</keyword>
<comment type="caution">
    <text evidence="9">The sequence shown here is derived from an EMBL/GenBank/DDBJ whole genome shotgun (WGS) entry which is preliminary data.</text>
</comment>
<dbReference type="Pfam" id="PF03151">
    <property type="entry name" value="TPT"/>
    <property type="match status" value="1"/>
</dbReference>
<evidence type="ECO:0000256" key="6">
    <source>
        <dbReference type="SAM" id="MobiDB-lite"/>
    </source>
</evidence>
<name>A0ABD3SCK4_9STRA</name>
<evidence type="ECO:0000256" key="5">
    <source>
        <dbReference type="ARBA" id="ARBA00023136"/>
    </source>
</evidence>
<evidence type="ECO:0000256" key="7">
    <source>
        <dbReference type="SAM" id="Phobius"/>
    </source>
</evidence>
<evidence type="ECO:0000313" key="10">
    <source>
        <dbReference type="Proteomes" id="UP001530377"/>
    </source>
</evidence>
<feature type="transmembrane region" description="Helical" evidence="7">
    <location>
        <begin position="1281"/>
        <end position="1300"/>
    </location>
</feature>
<evidence type="ECO:0000256" key="3">
    <source>
        <dbReference type="ARBA" id="ARBA00022989"/>
    </source>
</evidence>
<feature type="transmembrane region" description="Helical" evidence="7">
    <location>
        <begin position="1012"/>
        <end position="1034"/>
    </location>
</feature>
<feature type="transmembrane region" description="Helical" evidence="7">
    <location>
        <begin position="838"/>
        <end position="859"/>
    </location>
</feature>
<feature type="domain" description="Sugar phosphate transporter" evidence="8">
    <location>
        <begin position="1049"/>
        <end position="1298"/>
    </location>
</feature>
<evidence type="ECO:0000313" key="9">
    <source>
        <dbReference type="EMBL" id="KAL3822259.1"/>
    </source>
</evidence>
<keyword evidence="5 7" id="KW-0472">Membrane</keyword>
<evidence type="ECO:0000259" key="8">
    <source>
        <dbReference type="Pfam" id="PF03151"/>
    </source>
</evidence>
<feature type="transmembrane region" description="Helical" evidence="7">
    <location>
        <begin position="1171"/>
        <end position="1188"/>
    </location>
</feature>
<feature type="region of interest" description="Disordered" evidence="6">
    <location>
        <begin position="1191"/>
        <end position="1212"/>
    </location>
</feature>
<sequence>MIETDNERDLTDIHQSDWAVMGNVTSSQRHSLYWGAMLLLMLPSPSHGWNMPFFGFGGDDHGGAPTTTTTTTTTVNGDPPGLGRAINDRNDVVGSSAMVSPAAPLVANGGGVSGGGGGGGGVGVHRLSAVLAPMIGPHDAPHLRYIPSYVPPKLRSLFPLLVDRCRSARIVLFNLLWYKPPVGIVGAWSALRVLERLYHAVIRPPPPNSGEEALADAEDRLGDSLRSARNIDKMRYRRRRRKHNVRRGRSLDLDCGDRSYDMFGGIETVRVRACQEGLKSALAISAVNGRSSTSSSSSRSRSNRKGGFVTEEGISFIDEDNDDGKDMSAAASQYARDAETAIGALRLSCPPRGSREYFVERSAEALSMLGGYIASSYGNGNGNGNGSGGMPSSSSSSAHVRSVKLLLRHSSKLIELRVLDALLRTLRDRHLIVASRMRRECDFWRFRVNLSGGKIGMFADALRKSVLPVMRPWLFGDNVGGGDYQMQYELATASFERELTCLGIAEGLLLRRPGEMDVGDLLDVPGFGVEGVNRRISSLPRPGFGADGRKRADENGGEESERSLMRTMQLLSQPKNRMWLQQTEKWNREARGVIKDSLIETISSSFTPVDESRGIDDYPQGEVYAESKFLKKWASYDGGASDVYSWLMVLSLVDFAASPKRAGERKWYFQLSSMLKQYDFLGIPSSALFLAAANSLHDNVIAPHKREILDFIKSILNAIWGIVEFRFYAPIKDIVLDLLNRRPRMVDPFALLNEQISLDNMLMDLGVGDGTRQTRAAALASVSRMYEQELSSGTIRGILRGRVAQLMLIQIQQLKSDLLQAMDSIDNLIDANRLNVQLVASIPAVLIIIYGTRVLFLFWSNIRIKDFRLPRDVHAEMSDYLKKVEECLVLSNYQLDGPTMEGAGGVPTAPGVVLSSCLGPKEMGQLLLLLHSYLNLLDYMSPPFPGKTCDSIHLSMQNLLVQGNMSTPRQLGLHERKEASSMPSTVPILGDGVPPPQIRHHRSTQPANLSRASLLTLYRFSGSLLLGLFLHAHFYDLSMCMPRFLKTVNASKAFLLPSLFLFIANYSNSIALDRIGISLTYTSKCGIPLITVLFTLLLDGISALPSSATLLSLVPIALGIGASSWNSPTFELFGFLAALISTTSQAALNVVSKRVMKKTGVQGVEAQRAMVFVALGIGLFMTAVSGIGEGMRDRHKGDNDPASTTGNEEMAGPAVPVVPPPAHPPFWLTCLAVLAYHVEYVLSFSFVSMVEPITYGTCDALRRLLIIVSGKQLFGGAKFSNLNLGGMIMALFGAVMFSITSAKSGGAIRP</sequence>
<dbReference type="Proteomes" id="UP001530377">
    <property type="component" value="Unassembled WGS sequence"/>
</dbReference>
<feature type="transmembrane region" description="Helical" evidence="7">
    <location>
        <begin position="1087"/>
        <end position="1120"/>
    </location>
</feature>
<organism evidence="9 10">
    <name type="scientific">Cyclostephanos tholiformis</name>
    <dbReference type="NCBI Taxonomy" id="382380"/>
    <lineage>
        <taxon>Eukaryota</taxon>
        <taxon>Sar</taxon>
        <taxon>Stramenopiles</taxon>
        <taxon>Ochrophyta</taxon>
        <taxon>Bacillariophyta</taxon>
        <taxon>Coscinodiscophyceae</taxon>
        <taxon>Thalassiosirophycidae</taxon>
        <taxon>Stephanodiscales</taxon>
        <taxon>Stephanodiscaceae</taxon>
        <taxon>Cyclostephanos</taxon>
    </lineage>
</organism>
<dbReference type="Pfam" id="PF08637">
    <property type="entry name" value="NCA2"/>
    <property type="match status" value="1"/>
</dbReference>
<keyword evidence="2 7" id="KW-0812">Transmembrane</keyword>
<reference evidence="9 10" key="1">
    <citation type="submission" date="2024-10" db="EMBL/GenBank/DDBJ databases">
        <title>Updated reference genomes for cyclostephanoid diatoms.</title>
        <authorList>
            <person name="Roberts W.R."/>
            <person name="Alverson A.J."/>
        </authorList>
    </citation>
    <scope>NUCLEOTIDE SEQUENCE [LARGE SCALE GENOMIC DNA]</scope>
    <source>
        <strain evidence="9 10">AJA228-03</strain>
    </source>
</reference>
<dbReference type="GO" id="GO:0031966">
    <property type="term" value="C:mitochondrial membrane"/>
    <property type="evidence" value="ECO:0007669"/>
    <property type="project" value="UniProtKB-SubCell"/>
</dbReference>
<dbReference type="InterPro" id="IPR013946">
    <property type="entry name" value="NCA2-like"/>
</dbReference>
<feature type="transmembrane region" description="Helical" evidence="7">
    <location>
        <begin position="1054"/>
        <end position="1075"/>
    </location>
</feature>
<feature type="region of interest" description="Disordered" evidence="6">
    <location>
        <begin position="540"/>
        <end position="563"/>
    </location>
</feature>
<keyword evidence="10" id="KW-1185">Reference proteome</keyword>
<comment type="subcellular location">
    <subcellularLocation>
        <location evidence="1">Mitochondrion membrane</location>
        <topology evidence="1">Multi-pass membrane protein</topology>
    </subcellularLocation>
</comment>
<accession>A0ABD3SCK4</accession>
<dbReference type="PANTHER" id="PTHR28234:SF1">
    <property type="entry name" value="NUCLEAR CONTROL OF ATPASE PROTEIN 2"/>
    <property type="match status" value="1"/>
</dbReference>
<evidence type="ECO:0000256" key="1">
    <source>
        <dbReference type="ARBA" id="ARBA00004225"/>
    </source>
</evidence>
<gene>
    <name evidence="9" type="ORF">ACHAXA_005892</name>
</gene>
<evidence type="ECO:0000256" key="2">
    <source>
        <dbReference type="ARBA" id="ARBA00022692"/>
    </source>
</evidence>
<feature type="transmembrane region" description="Helical" evidence="7">
    <location>
        <begin position="1132"/>
        <end position="1151"/>
    </location>
</feature>
<dbReference type="PANTHER" id="PTHR28234">
    <property type="entry name" value="NUCLEAR CONTROL OF ATPASE PROTEIN 2"/>
    <property type="match status" value="1"/>
</dbReference>
<keyword evidence="3 7" id="KW-1133">Transmembrane helix</keyword>
<proteinExistence type="predicted"/>
<feature type="transmembrane region" description="Helical" evidence="7">
    <location>
        <begin position="1226"/>
        <end position="1247"/>
    </location>
</feature>
<protein>
    <recommendedName>
        <fullName evidence="8">Sugar phosphate transporter domain-containing protein</fullName>
    </recommendedName>
</protein>
<dbReference type="InterPro" id="IPR004853">
    <property type="entry name" value="Sugar_P_trans_dom"/>
</dbReference>